<dbReference type="PATRIC" id="fig|284581.3.peg.347"/>
<sequence>MITQRFFNLDNQWCVVHIPNKPNGFGVLVLGDRDHFVEGSTSLWIQHRGRWNLLQLLLDHGYTIFYAHLYGRNWGSSKAYRLAKQLYHLVMKQETLNKRVHILAEGMGALLALQLMEREPHLFRSTAFLNPCIDFQAHIEHEKNYKFFYKQLMKEIRSAYEINEKQVDEVIASSLKVQDLTATVPASIWATTNDAHHFPLFHSKLYEEQRKKMNSPIRLSLHIAEKKYLFHHSLLHFYRKNELVL</sequence>
<evidence type="ECO:0000313" key="1">
    <source>
        <dbReference type="EMBL" id="KOO50283.1"/>
    </source>
</evidence>
<dbReference type="SUPFAM" id="SSF53474">
    <property type="entry name" value="alpha/beta-Hydrolases"/>
    <property type="match status" value="1"/>
</dbReference>
<dbReference type="InterPro" id="IPR029058">
    <property type="entry name" value="AB_hydrolase_fold"/>
</dbReference>
<protein>
    <submittedName>
        <fullName evidence="1">Alpha/beta hydrolase</fullName>
    </submittedName>
</protein>
<evidence type="ECO:0000313" key="2">
    <source>
        <dbReference type="Proteomes" id="UP000037558"/>
    </source>
</evidence>
<dbReference type="STRING" id="284581.AMD01_00530"/>
<keyword evidence="1" id="KW-0378">Hydrolase</keyword>
<reference evidence="2" key="1">
    <citation type="submission" date="2015-08" db="EMBL/GenBank/DDBJ databases">
        <title>Fjat-14210 dsm16467.</title>
        <authorList>
            <person name="Liu B."/>
            <person name="Wang J."/>
            <person name="Zhu Y."/>
            <person name="Liu G."/>
            <person name="Chen Q."/>
            <person name="Chen Z."/>
            <person name="Lan J."/>
            <person name="Che J."/>
            <person name="Ge C."/>
            <person name="Shi H."/>
            <person name="Pan Z."/>
            <person name="Liu X."/>
        </authorList>
    </citation>
    <scope>NUCLEOTIDE SEQUENCE [LARGE SCALE GENOMIC DNA]</scope>
    <source>
        <strain evidence="2">DSM 16467</strain>
    </source>
</reference>
<accession>A0A0M0LHU0</accession>
<proteinExistence type="predicted"/>
<dbReference type="Proteomes" id="UP000037558">
    <property type="component" value="Unassembled WGS sequence"/>
</dbReference>
<organism evidence="1 2">
    <name type="scientific">Priestia koreensis</name>
    <dbReference type="NCBI Taxonomy" id="284581"/>
    <lineage>
        <taxon>Bacteria</taxon>
        <taxon>Bacillati</taxon>
        <taxon>Bacillota</taxon>
        <taxon>Bacilli</taxon>
        <taxon>Bacillales</taxon>
        <taxon>Bacillaceae</taxon>
        <taxon>Priestia</taxon>
    </lineage>
</organism>
<dbReference type="Gene3D" id="3.40.50.1820">
    <property type="entry name" value="alpha/beta hydrolase"/>
    <property type="match status" value="1"/>
</dbReference>
<comment type="caution">
    <text evidence="1">The sequence shown here is derived from an EMBL/GenBank/DDBJ whole genome shotgun (WGS) entry which is preliminary data.</text>
</comment>
<dbReference type="EMBL" id="LILC01000002">
    <property type="protein sequence ID" value="KOO50283.1"/>
    <property type="molecule type" value="Genomic_DNA"/>
</dbReference>
<dbReference type="RefSeq" id="WP_053399432.1">
    <property type="nucleotide sequence ID" value="NZ_JAUKEN010000002.1"/>
</dbReference>
<keyword evidence="2" id="KW-1185">Reference proteome</keyword>
<name>A0A0M0LHU0_9BACI</name>
<gene>
    <name evidence="1" type="ORF">AMD01_00530</name>
</gene>
<dbReference type="AlphaFoldDB" id="A0A0M0LHU0"/>
<dbReference type="OrthoDB" id="2986585at2"/>
<dbReference type="GO" id="GO:0016787">
    <property type="term" value="F:hydrolase activity"/>
    <property type="evidence" value="ECO:0007669"/>
    <property type="project" value="UniProtKB-KW"/>
</dbReference>